<keyword evidence="2 4" id="KW-0472">Membrane</keyword>
<evidence type="ECO:0000313" key="6">
    <source>
        <dbReference type="EMBL" id="HGZ11015.1"/>
    </source>
</evidence>
<protein>
    <submittedName>
        <fullName evidence="6">Prohibitin family protein</fullName>
    </submittedName>
</protein>
<keyword evidence="4" id="KW-1133">Transmembrane helix</keyword>
<dbReference type="GO" id="GO:0007005">
    <property type="term" value="P:mitochondrion organization"/>
    <property type="evidence" value="ECO:0007669"/>
    <property type="project" value="TreeGrafter"/>
</dbReference>
<gene>
    <name evidence="6" type="ORF">ENW48_02200</name>
</gene>
<evidence type="ECO:0000259" key="5">
    <source>
        <dbReference type="SMART" id="SM00244"/>
    </source>
</evidence>
<evidence type="ECO:0000256" key="4">
    <source>
        <dbReference type="SAM" id="Phobius"/>
    </source>
</evidence>
<sequence length="293" mass="32971">MSLILLGIFVAVALMVLGQKFPQLKAYRWFIIVPLILLAILVSMVKIVPPGQVGILILFGKIQGSIPEGLHLVNPLVSMELMSIRTQEIFEHAEAPSKEGLNVAVEVSCLFHLDPMEAVRVYRTVGPLYREVVVKPQFRSAIRGVTVRHEAKDLYTSSRELIANEIFEDLAEDLKGRGIEVEKILLRRVQLPQLVVEAINSKLAAEQEAQRMRFVLEKEKQEAERKRIEAQGIQDFQRIVSQGISEQLLRWKGIEATSRLADSPNTKVVIVGGRDGLPLIFNVGEEPKPWKKD</sequence>
<keyword evidence="3" id="KW-0175">Coiled coil</keyword>
<dbReference type="InterPro" id="IPR000163">
    <property type="entry name" value="Prohibitin"/>
</dbReference>
<dbReference type="EMBL" id="DTKJ01000016">
    <property type="protein sequence ID" value="HGZ11015.1"/>
    <property type="molecule type" value="Genomic_DNA"/>
</dbReference>
<keyword evidence="4" id="KW-0812">Transmembrane</keyword>
<dbReference type="SUPFAM" id="SSF117892">
    <property type="entry name" value="Band 7/SPFH domain"/>
    <property type="match status" value="1"/>
</dbReference>
<feature type="domain" description="Band 7" evidence="5">
    <location>
        <begin position="43"/>
        <end position="203"/>
    </location>
</feature>
<dbReference type="PANTHER" id="PTHR23222:SF1">
    <property type="entry name" value="PROHIBITIN-2"/>
    <property type="match status" value="1"/>
</dbReference>
<comment type="caution">
    <text evidence="6">The sequence shown here is derived from an EMBL/GenBank/DDBJ whole genome shotgun (WGS) entry which is preliminary data.</text>
</comment>
<dbReference type="InterPro" id="IPR036013">
    <property type="entry name" value="Band_7/SPFH_dom_sf"/>
</dbReference>
<dbReference type="CDD" id="cd03401">
    <property type="entry name" value="SPFH_prohibitin"/>
    <property type="match status" value="1"/>
</dbReference>
<organism evidence="6">
    <name type="scientific">Desulfobacca acetoxidans</name>
    <dbReference type="NCBI Taxonomy" id="60893"/>
    <lineage>
        <taxon>Bacteria</taxon>
        <taxon>Pseudomonadati</taxon>
        <taxon>Thermodesulfobacteriota</taxon>
        <taxon>Desulfobaccia</taxon>
        <taxon>Desulfobaccales</taxon>
        <taxon>Desulfobaccaceae</taxon>
        <taxon>Desulfobacca</taxon>
    </lineage>
</organism>
<dbReference type="PANTHER" id="PTHR23222">
    <property type="entry name" value="PROHIBITIN"/>
    <property type="match status" value="1"/>
</dbReference>
<dbReference type="InterPro" id="IPR001107">
    <property type="entry name" value="Band_7"/>
</dbReference>
<dbReference type="Gene3D" id="3.30.479.30">
    <property type="entry name" value="Band 7 domain"/>
    <property type="match status" value="1"/>
</dbReference>
<comment type="subcellular location">
    <subcellularLocation>
        <location evidence="1">Membrane</location>
        <topology evidence="1">Single-pass membrane protein</topology>
    </subcellularLocation>
</comment>
<feature type="coiled-coil region" evidence="3">
    <location>
        <begin position="202"/>
        <end position="231"/>
    </location>
</feature>
<dbReference type="SMART" id="SM00244">
    <property type="entry name" value="PHB"/>
    <property type="match status" value="1"/>
</dbReference>
<dbReference type="AlphaFoldDB" id="A0A7C5AKU0"/>
<dbReference type="Pfam" id="PF01145">
    <property type="entry name" value="Band_7"/>
    <property type="match status" value="1"/>
</dbReference>
<name>A0A7C5AKU0_9BACT</name>
<proteinExistence type="predicted"/>
<evidence type="ECO:0000256" key="2">
    <source>
        <dbReference type="ARBA" id="ARBA00023136"/>
    </source>
</evidence>
<dbReference type="GO" id="GO:0016020">
    <property type="term" value="C:membrane"/>
    <property type="evidence" value="ECO:0007669"/>
    <property type="project" value="UniProtKB-SubCell"/>
</dbReference>
<feature type="transmembrane region" description="Helical" evidence="4">
    <location>
        <begin position="28"/>
        <end position="48"/>
    </location>
</feature>
<accession>A0A7C5AKU0</accession>
<reference evidence="6" key="1">
    <citation type="journal article" date="2020" name="mSystems">
        <title>Genome- and Community-Level Interaction Insights into Carbon Utilization and Element Cycling Functions of Hydrothermarchaeota in Hydrothermal Sediment.</title>
        <authorList>
            <person name="Zhou Z."/>
            <person name="Liu Y."/>
            <person name="Xu W."/>
            <person name="Pan J."/>
            <person name="Luo Z.H."/>
            <person name="Li M."/>
        </authorList>
    </citation>
    <scope>NUCLEOTIDE SEQUENCE [LARGE SCALE GENOMIC DNA]</scope>
    <source>
        <strain evidence="6">SpSt-853</strain>
    </source>
</reference>
<evidence type="ECO:0000256" key="3">
    <source>
        <dbReference type="SAM" id="Coils"/>
    </source>
</evidence>
<evidence type="ECO:0000256" key="1">
    <source>
        <dbReference type="ARBA" id="ARBA00004167"/>
    </source>
</evidence>